<name>A0A2C6KUA0_9APIC</name>
<dbReference type="VEuPathDB" id="ToxoDB:CSUI_006469"/>
<dbReference type="GeneID" id="94429838"/>
<accession>A0A2C6KUA0</accession>
<dbReference type="Proteomes" id="UP000221165">
    <property type="component" value="Unassembled WGS sequence"/>
</dbReference>
<dbReference type="EMBL" id="MIGC01003274">
    <property type="protein sequence ID" value="PHJ19703.1"/>
    <property type="molecule type" value="Genomic_DNA"/>
</dbReference>
<evidence type="ECO:0000313" key="2">
    <source>
        <dbReference type="Proteomes" id="UP000221165"/>
    </source>
</evidence>
<keyword evidence="2" id="KW-1185">Reference proteome</keyword>
<dbReference type="RefSeq" id="XP_067921399.1">
    <property type="nucleotide sequence ID" value="XM_068066627.1"/>
</dbReference>
<sequence>MFGNTLSLPPLSCPYDPSCTQTKAWDCSLLFDTSPGKKVLTSCGVFRSLILFDSSWWASDRTVCCLPLICCQVVSRLPGVFRGFSDTSCNRGNCMWLLGESAVTYPY</sequence>
<protein>
    <submittedName>
        <fullName evidence="1">Uncharacterized protein</fullName>
    </submittedName>
</protein>
<comment type="caution">
    <text evidence="1">The sequence shown here is derived from an EMBL/GenBank/DDBJ whole genome shotgun (WGS) entry which is preliminary data.</text>
</comment>
<gene>
    <name evidence="1" type="ORF">CSUI_006469</name>
</gene>
<proteinExistence type="predicted"/>
<evidence type="ECO:0000313" key="1">
    <source>
        <dbReference type="EMBL" id="PHJ19703.1"/>
    </source>
</evidence>
<dbReference type="AlphaFoldDB" id="A0A2C6KUA0"/>
<reference evidence="1 2" key="1">
    <citation type="journal article" date="2017" name="Int. J. Parasitol.">
        <title>The genome of the protozoan parasite Cystoisospora suis and a reverse vaccinology approach to identify vaccine candidates.</title>
        <authorList>
            <person name="Palmieri N."/>
            <person name="Shrestha A."/>
            <person name="Ruttkowski B."/>
            <person name="Beck T."/>
            <person name="Vogl C."/>
            <person name="Tomley F."/>
            <person name="Blake D.P."/>
            <person name="Joachim A."/>
        </authorList>
    </citation>
    <scope>NUCLEOTIDE SEQUENCE [LARGE SCALE GENOMIC DNA]</scope>
    <source>
        <strain evidence="1 2">Wien I</strain>
    </source>
</reference>
<organism evidence="1 2">
    <name type="scientific">Cystoisospora suis</name>
    <dbReference type="NCBI Taxonomy" id="483139"/>
    <lineage>
        <taxon>Eukaryota</taxon>
        <taxon>Sar</taxon>
        <taxon>Alveolata</taxon>
        <taxon>Apicomplexa</taxon>
        <taxon>Conoidasida</taxon>
        <taxon>Coccidia</taxon>
        <taxon>Eucoccidiorida</taxon>
        <taxon>Eimeriorina</taxon>
        <taxon>Sarcocystidae</taxon>
        <taxon>Cystoisospora</taxon>
    </lineage>
</organism>